<evidence type="ECO:0000259" key="2">
    <source>
        <dbReference type="Pfam" id="PF13843"/>
    </source>
</evidence>
<feature type="compositionally biased region" description="Acidic residues" evidence="1">
    <location>
        <begin position="98"/>
        <end position="111"/>
    </location>
</feature>
<dbReference type="Pfam" id="PF13843">
    <property type="entry name" value="DDE_Tnp_1_7"/>
    <property type="match status" value="1"/>
</dbReference>
<feature type="domain" description="PiggyBac transposable element-derived protein" evidence="2">
    <location>
        <begin position="159"/>
        <end position="501"/>
    </location>
</feature>
<keyword evidence="4" id="KW-1185">Reference proteome</keyword>
<sequence>MKAIETFSGKVELHGKRIEVEHSVPKKLREALDHSFEPDDDGAEIEIEIESEIEEDVSEMEDSIDPDFNPDCHETDQDTTDKEEALELEALEEKDAKEEDPEEEDPEEESPEVTFPSKDGNLLWYSTSLDRRARANKIVSMTPGPTRYAVSRVDDIKSSFQLFLTESIEKTILAVTNLEGERVFGDKWRELDRADLQAYMGLLILAGVYRSNHEAVPSLWDAESGRPIFRATMTLKEFNLLSAVIRFDNRDTRPSRRKKDKLAAIRNVWDSWVERLPLMYNPGREVTVDERFVPFRGRCPFRQYMPSKPGKYGIKIWAACDARSSYAWNMQIYTGKAIDGRPEKNQGMRVVLDMTAGLRGHNITCDNFFTSYALGQELLKRKLTMVGTVRKNKPELPPALLSTERRAELSSKFAFTATHSLVSYVPKRKRNVILMSTVHKNATVSTAEHRKPHIILDYNSNKGGVDCLDKLTSTYTCKRKTGRWPMVVFHNILDVSAYNAYVVWLVIDPTWNTGKKYKRRLFLAELGKALVTPRIQRRQQLPRTPASASLQFPEVEGRVFASYDIL</sequence>
<gene>
    <name evidence="3" type="ORF">AAFF_G00207520</name>
</gene>
<organism evidence="3 4">
    <name type="scientific">Aldrovandia affinis</name>
    <dbReference type="NCBI Taxonomy" id="143900"/>
    <lineage>
        <taxon>Eukaryota</taxon>
        <taxon>Metazoa</taxon>
        <taxon>Chordata</taxon>
        <taxon>Craniata</taxon>
        <taxon>Vertebrata</taxon>
        <taxon>Euteleostomi</taxon>
        <taxon>Actinopterygii</taxon>
        <taxon>Neopterygii</taxon>
        <taxon>Teleostei</taxon>
        <taxon>Notacanthiformes</taxon>
        <taxon>Halosauridae</taxon>
        <taxon>Aldrovandia</taxon>
    </lineage>
</organism>
<name>A0AAD7RHC2_9TELE</name>
<accession>A0AAD7RHC2</accession>
<evidence type="ECO:0000313" key="4">
    <source>
        <dbReference type="Proteomes" id="UP001221898"/>
    </source>
</evidence>
<dbReference type="Proteomes" id="UP001221898">
    <property type="component" value="Unassembled WGS sequence"/>
</dbReference>
<proteinExistence type="predicted"/>
<dbReference type="AlphaFoldDB" id="A0AAD7RHC2"/>
<evidence type="ECO:0000256" key="1">
    <source>
        <dbReference type="SAM" id="MobiDB-lite"/>
    </source>
</evidence>
<feature type="compositionally biased region" description="Acidic residues" evidence="1">
    <location>
        <begin position="54"/>
        <end position="65"/>
    </location>
</feature>
<protein>
    <recommendedName>
        <fullName evidence="2">PiggyBac transposable element-derived protein domain-containing protein</fullName>
    </recommendedName>
</protein>
<dbReference type="EMBL" id="JAINUG010000276">
    <property type="protein sequence ID" value="KAJ8384204.1"/>
    <property type="molecule type" value="Genomic_DNA"/>
</dbReference>
<reference evidence="3" key="1">
    <citation type="journal article" date="2023" name="Science">
        <title>Genome structures resolve the early diversification of teleost fishes.</title>
        <authorList>
            <person name="Parey E."/>
            <person name="Louis A."/>
            <person name="Montfort J."/>
            <person name="Bouchez O."/>
            <person name="Roques C."/>
            <person name="Iampietro C."/>
            <person name="Lluch J."/>
            <person name="Castinel A."/>
            <person name="Donnadieu C."/>
            <person name="Desvignes T."/>
            <person name="Floi Bucao C."/>
            <person name="Jouanno E."/>
            <person name="Wen M."/>
            <person name="Mejri S."/>
            <person name="Dirks R."/>
            <person name="Jansen H."/>
            <person name="Henkel C."/>
            <person name="Chen W.J."/>
            <person name="Zahm M."/>
            <person name="Cabau C."/>
            <person name="Klopp C."/>
            <person name="Thompson A.W."/>
            <person name="Robinson-Rechavi M."/>
            <person name="Braasch I."/>
            <person name="Lecointre G."/>
            <person name="Bobe J."/>
            <person name="Postlethwait J.H."/>
            <person name="Berthelot C."/>
            <person name="Roest Crollius H."/>
            <person name="Guiguen Y."/>
        </authorList>
    </citation>
    <scope>NUCLEOTIDE SEQUENCE</scope>
    <source>
        <strain evidence="3">NC1722</strain>
    </source>
</reference>
<feature type="region of interest" description="Disordered" evidence="1">
    <location>
        <begin position="54"/>
        <end position="119"/>
    </location>
</feature>
<dbReference type="InterPro" id="IPR029526">
    <property type="entry name" value="PGBD"/>
</dbReference>
<dbReference type="PANTHER" id="PTHR46599">
    <property type="entry name" value="PIGGYBAC TRANSPOSABLE ELEMENT-DERIVED PROTEIN 4"/>
    <property type="match status" value="1"/>
</dbReference>
<dbReference type="PANTHER" id="PTHR46599:SF6">
    <property type="entry name" value="DUAL SPECIFICITY PHOSPHATASE 26"/>
    <property type="match status" value="1"/>
</dbReference>
<comment type="caution">
    <text evidence="3">The sequence shown here is derived from an EMBL/GenBank/DDBJ whole genome shotgun (WGS) entry which is preliminary data.</text>
</comment>
<feature type="compositionally biased region" description="Basic and acidic residues" evidence="1">
    <location>
        <begin position="70"/>
        <end position="97"/>
    </location>
</feature>
<evidence type="ECO:0000313" key="3">
    <source>
        <dbReference type="EMBL" id="KAJ8384204.1"/>
    </source>
</evidence>